<dbReference type="RefSeq" id="WP_126614941.1">
    <property type="nucleotide sequence ID" value="NZ_JBHUCY010000077.1"/>
</dbReference>
<evidence type="ECO:0000313" key="2">
    <source>
        <dbReference type="EMBL" id="RTR20571.1"/>
    </source>
</evidence>
<organism evidence="2 3">
    <name type="scientific">Azospirillum griseum</name>
    <dbReference type="NCBI Taxonomy" id="2496639"/>
    <lineage>
        <taxon>Bacteria</taxon>
        <taxon>Pseudomonadati</taxon>
        <taxon>Pseudomonadota</taxon>
        <taxon>Alphaproteobacteria</taxon>
        <taxon>Rhodospirillales</taxon>
        <taxon>Azospirillaceae</taxon>
        <taxon>Azospirillum</taxon>
    </lineage>
</organism>
<feature type="region of interest" description="Disordered" evidence="1">
    <location>
        <begin position="57"/>
        <end position="142"/>
    </location>
</feature>
<keyword evidence="3" id="KW-1185">Reference proteome</keyword>
<feature type="compositionally biased region" description="Low complexity" evidence="1">
    <location>
        <begin position="104"/>
        <end position="127"/>
    </location>
</feature>
<sequence>MTNSYVDGKVREAILASKGSRALAQKILMTWAASDPELLRGMAQPFLKAIVAASIERAARPPSSGSSRARPGASVGGGRVSASGLSRDALESVLNQLGRDPEEGAGATAPAAASPSSPSSPSSPGAADRAARYKDAGDPGHEKAMMAIAKAFVTKKIQRS</sequence>
<evidence type="ECO:0000313" key="3">
    <source>
        <dbReference type="Proteomes" id="UP000277007"/>
    </source>
</evidence>
<dbReference type="OrthoDB" id="7355557at2"/>
<dbReference type="AlphaFoldDB" id="A0A431VJB6"/>
<dbReference type="Proteomes" id="UP000277007">
    <property type="component" value="Unassembled WGS sequence"/>
</dbReference>
<proteinExistence type="predicted"/>
<accession>A0A431VJB6</accession>
<evidence type="ECO:0000256" key="1">
    <source>
        <dbReference type="SAM" id="MobiDB-lite"/>
    </source>
</evidence>
<dbReference type="EMBL" id="RXMA01000008">
    <property type="protein sequence ID" value="RTR20571.1"/>
    <property type="molecule type" value="Genomic_DNA"/>
</dbReference>
<feature type="compositionally biased region" description="Low complexity" evidence="1">
    <location>
        <begin position="60"/>
        <end position="73"/>
    </location>
</feature>
<comment type="caution">
    <text evidence="2">The sequence shown here is derived from an EMBL/GenBank/DDBJ whole genome shotgun (WGS) entry which is preliminary data.</text>
</comment>
<reference evidence="2 3" key="1">
    <citation type="submission" date="2018-12" db="EMBL/GenBank/DDBJ databases">
        <authorList>
            <person name="Yang Y."/>
        </authorList>
    </citation>
    <scope>NUCLEOTIDE SEQUENCE [LARGE SCALE GENOMIC DNA]</scope>
    <source>
        <strain evidence="2 3">L-25-5w-1</strain>
    </source>
</reference>
<protein>
    <submittedName>
        <fullName evidence="2">Uncharacterized protein</fullName>
    </submittedName>
</protein>
<feature type="compositionally biased region" description="Basic and acidic residues" evidence="1">
    <location>
        <begin position="129"/>
        <end position="142"/>
    </location>
</feature>
<name>A0A431VJB6_9PROT</name>
<gene>
    <name evidence="2" type="ORF">EJ903_10640</name>
</gene>